<comment type="caution">
    <text evidence="3">The sequence shown here is derived from an EMBL/GenBank/DDBJ whole genome shotgun (WGS) entry which is preliminary data.</text>
</comment>
<feature type="domain" description="S-Me-THD N-terminal" evidence="1">
    <location>
        <begin position="7"/>
        <end position="163"/>
    </location>
</feature>
<dbReference type="Pfam" id="PF20906">
    <property type="entry name" value="S-Me-THD_C"/>
    <property type="match status" value="1"/>
</dbReference>
<keyword evidence="4" id="KW-1185">Reference proteome</keyword>
<dbReference type="Proteomes" id="UP000070257">
    <property type="component" value="Unassembled WGS sequence"/>
</dbReference>
<evidence type="ECO:0000259" key="2">
    <source>
        <dbReference type="Pfam" id="PF20906"/>
    </source>
</evidence>
<dbReference type="InterPro" id="IPR024071">
    <property type="entry name" value="S-Me-THD_C_sf"/>
</dbReference>
<organism evidence="3 4">
    <name type="scientific">candidate division MSBL1 archaeon SCGC-AAA259J03</name>
    <dbReference type="NCBI Taxonomy" id="1698269"/>
    <lineage>
        <taxon>Archaea</taxon>
        <taxon>Methanobacteriati</taxon>
        <taxon>Methanobacteriota</taxon>
        <taxon>candidate division MSBL1</taxon>
    </lineage>
</organism>
<protein>
    <recommendedName>
        <fullName evidence="5">Hydantoinase</fullName>
    </recommendedName>
</protein>
<evidence type="ECO:0008006" key="5">
    <source>
        <dbReference type="Google" id="ProtNLM"/>
    </source>
</evidence>
<dbReference type="EMBL" id="LHXT01000068">
    <property type="protein sequence ID" value="KXA97057.1"/>
    <property type="molecule type" value="Genomic_DNA"/>
</dbReference>
<dbReference type="Gene3D" id="3.40.1610.10">
    <property type="entry name" value="CV3147-like domain"/>
    <property type="match status" value="1"/>
</dbReference>
<name>A0A656YVF8_9EURY</name>
<dbReference type="Pfam" id="PF06032">
    <property type="entry name" value="S-Me-THD_N"/>
    <property type="match status" value="1"/>
</dbReference>
<reference evidence="3 4" key="1">
    <citation type="journal article" date="2016" name="Sci. Rep.">
        <title>Metabolic traits of an uncultured archaeal lineage -MSBL1- from brine pools of the Red Sea.</title>
        <authorList>
            <person name="Mwirichia R."/>
            <person name="Alam I."/>
            <person name="Rashid M."/>
            <person name="Vinu M."/>
            <person name="Ba-Alawi W."/>
            <person name="Anthony Kamau A."/>
            <person name="Kamanda Ngugi D."/>
            <person name="Goker M."/>
            <person name="Klenk H.P."/>
            <person name="Bajic V."/>
            <person name="Stingl U."/>
        </authorList>
    </citation>
    <scope>NUCLEOTIDE SEQUENCE [LARGE SCALE GENOMIC DNA]</scope>
    <source>
        <strain evidence="3">SCGC-AAA259J03</strain>
    </source>
</reference>
<gene>
    <name evidence="3" type="ORF">AKJ39_03765</name>
</gene>
<evidence type="ECO:0000259" key="1">
    <source>
        <dbReference type="Pfam" id="PF06032"/>
    </source>
</evidence>
<dbReference type="InterPro" id="IPR010318">
    <property type="entry name" value="S-Me-THD_N"/>
</dbReference>
<proteinExistence type="predicted"/>
<dbReference type="AlphaFoldDB" id="A0A656YVF8"/>
<dbReference type="Gene3D" id="2.40.390.10">
    <property type="entry name" value="CV3147-like"/>
    <property type="match status" value="1"/>
</dbReference>
<evidence type="ECO:0000313" key="4">
    <source>
        <dbReference type="Proteomes" id="UP000070257"/>
    </source>
</evidence>
<accession>A0A656YVF8</accession>
<dbReference type="InterPro" id="IPR048350">
    <property type="entry name" value="S-Me-THD-like_C"/>
</dbReference>
<sequence>MEKIGVQDVENLAAGAAVLGTGGGGDPRVGKLMAEQAIEKHGPIEVIQPRDVPDDSFVIPTAMMGAPMVSTEKLPKGDEALKSFRALENYLGGEGFATMSIEIGGLNSTIPLAVAASLEMPIVDADGMGRAFPEIQMVTPTLGGISATPMAMGDEKGNAVFLETVDNFWTEKFSRSVTSDMGGSAIIALYAMNGEEIRDHTIHGSLTRVSRIGQAVMESKSPLEDLLEVTGGYHLFRGKVVDVNREITGGFVEGKAFLEGIEGFEGRLEIEFQNENLIARKDGEVMATTPDLICVVDSDTAEPITTEGIKYGYRVDVLGVPCNDKWRSKEAIDLVGPGYFGYDVEYEPIERRFE</sequence>
<feature type="domain" description="S-Me-THD-like C-terminal" evidence="2">
    <location>
        <begin position="166"/>
        <end position="349"/>
    </location>
</feature>
<dbReference type="InterPro" id="IPR027479">
    <property type="entry name" value="S-Me-THD_N_sf"/>
</dbReference>
<dbReference type="SUPFAM" id="SSF160991">
    <property type="entry name" value="CV3147-like"/>
    <property type="match status" value="1"/>
</dbReference>
<evidence type="ECO:0000313" key="3">
    <source>
        <dbReference type="EMBL" id="KXA97057.1"/>
    </source>
</evidence>